<evidence type="ECO:0000259" key="3">
    <source>
        <dbReference type="Pfam" id="PF20160"/>
    </source>
</evidence>
<name>R0EXH6_9BRAS</name>
<accession>R0EXH6</accession>
<protein>
    <recommendedName>
        <fullName evidence="3">C-JID domain-containing protein</fullName>
    </recommendedName>
</protein>
<sequence>MLKECPHAFDIIKELHVNDKEIQELPPWVNKFSRLESLWLNRCKKLVSIPQMSDFVYFIDATYCESLEEIPPWINKFIDCESLEEFPPCYQLQLKRCRKLVSLPQIPDSLSYIDAEDCESLEKLDFSFQNPYIRFLNFSKCFKLNQEARDLIIRTRTSDYAVLPGGEVPSYFPHRATTGGSLTIELNEKHLPTSMRFKACILLVNEVVASSTLLKHVTVELDFHSPVIA</sequence>
<reference evidence="5" key="1">
    <citation type="journal article" date="2013" name="Nat. Genet.">
        <title>The Capsella rubella genome and the genomic consequences of rapid mating system evolution.</title>
        <authorList>
            <person name="Slotte T."/>
            <person name="Hazzouri K.M."/>
            <person name="Agren J.A."/>
            <person name="Koenig D."/>
            <person name="Maumus F."/>
            <person name="Guo Y.L."/>
            <person name="Steige K."/>
            <person name="Platts A.E."/>
            <person name="Escobar J.S."/>
            <person name="Newman L.K."/>
            <person name="Wang W."/>
            <person name="Mandakova T."/>
            <person name="Vello E."/>
            <person name="Smith L.M."/>
            <person name="Henz S.R."/>
            <person name="Steffen J."/>
            <person name="Takuno S."/>
            <person name="Brandvain Y."/>
            <person name="Coop G."/>
            <person name="Andolfatto P."/>
            <person name="Hu T.T."/>
            <person name="Blanchette M."/>
            <person name="Clark R.M."/>
            <person name="Quesneville H."/>
            <person name="Nordborg M."/>
            <person name="Gaut B.S."/>
            <person name="Lysak M.A."/>
            <person name="Jenkins J."/>
            <person name="Grimwood J."/>
            <person name="Chapman J."/>
            <person name="Prochnik S."/>
            <person name="Shu S."/>
            <person name="Rokhsar D."/>
            <person name="Schmutz J."/>
            <person name="Weigel D."/>
            <person name="Wright S.I."/>
        </authorList>
    </citation>
    <scope>NUCLEOTIDE SEQUENCE [LARGE SCALE GENOMIC DNA]</scope>
    <source>
        <strain evidence="5">cv. Monte Gargano</strain>
    </source>
</reference>
<dbReference type="Proteomes" id="UP000029121">
    <property type="component" value="Unassembled WGS sequence"/>
</dbReference>
<dbReference type="InterPro" id="IPR045344">
    <property type="entry name" value="C-JID"/>
</dbReference>
<dbReference type="Gene3D" id="3.80.10.10">
    <property type="entry name" value="Ribonuclease Inhibitor"/>
    <property type="match status" value="1"/>
</dbReference>
<evidence type="ECO:0000313" key="5">
    <source>
        <dbReference type="Proteomes" id="UP000029121"/>
    </source>
</evidence>
<feature type="domain" description="C-JID" evidence="3">
    <location>
        <begin position="163"/>
        <end position="203"/>
    </location>
</feature>
<evidence type="ECO:0000256" key="1">
    <source>
        <dbReference type="ARBA" id="ARBA00022614"/>
    </source>
</evidence>
<dbReference type="EMBL" id="KB870812">
    <property type="protein sequence ID" value="EOA13942.1"/>
    <property type="molecule type" value="Genomic_DNA"/>
</dbReference>
<dbReference type="Pfam" id="PF20160">
    <property type="entry name" value="C-JID"/>
    <property type="match status" value="1"/>
</dbReference>
<organism evidence="4 5">
    <name type="scientific">Capsella rubella</name>
    <dbReference type="NCBI Taxonomy" id="81985"/>
    <lineage>
        <taxon>Eukaryota</taxon>
        <taxon>Viridiplantae</taxon>
        <taxon>Streptophyta</taxon>
        <taxon>Embryophyta</taxon>
        <taxon>Tracheophyta</taxon>
        <taxon>Spermatophyta</taxon>
        <taxon>Magnoliopsida</taxon>
        <taxon>eudicotyledons</taxon>
        <taxon>Gunneridae</taxon>
        <taxon>Pentapetalae</taxon>
        <taxon>rosids</taxon>
        <taxon>malvids</taxon>
        <taxon>Brassicales</taxon>
        <taxon>Brassicaceae</taxon>
        <taxon>Camelineae</taxon>
        <taxon>Capsella</taxon>
    </lineage>
</organism>
<dbReference type="SUPFAM" id="SSF52058">
    <property type="entry name" value="L domain-like"/>
    <property type="match status" value="1"/>
</dbReference>
<proteinExistence type="predicted"/>
<keyword evidence="5" id="KW-1185">Reference proteome</keyword>
<dbReference type="AlphaFoldDB" id="R0EXH6"/>
<dbReference type="InterPro" id="IPR032675">
    <property type="entry name" value="LRR_dom_sf"/>
</dbReference>
<evidence type="ECO:0000313" key="4">
    <source>
        <dbReference type="EMBL" id="EOA13942.1"/>
    </source>
</evidence>
<keyword evidence="2" id="KW-0677">Repeat</keyword>
<keyword evidence="1" id="KW-0433">Leucine-rich repeat</keyword>
<gene>
    <name evidence="4" type="ORF">CARUB_v10027059mg</name>
</gene>
<evidence type="ECO:0000256" key="2">
    <source>
        <dbReference type="ARBA" id="ARBA00022737"/>
    </source>
</evidence>